<dbReference type="GO" id="GO:0006281">
    <property type="term" value="P:DNA repair"/>
    <property type="evidence" value="ECO:0007669"/>
    <property type="project" value="InterPro"/>
</dbReference>
<dbReference type="PANTHER" id="PTHR21180">
    <property type="entry name" value="ENDONUCLEASE/EXONUCLEASE/PHOSPHATASE FAMILY DOMAIN-CONTAINING PROTEIN 1"/>
    <property type="match status" value="1"/>
</dbReference>
<dbReference type="SMART" id="SM00278">
    <property type="entry name" value="HhH1"/>
    <property type="match status" value="2"/>
</dbReference>
<dbReference type="SUPFAM" id="SSF47781">
    <property type="entry name" value="RuvA domain 2-like"/>
    <property type="match status" value="1"/>
</dbReference>
<dbReference type="InterPro" id="IPR051675">
    <property type="entry name" value="Endo/Exo/Phosphatase_dom_1"/>
</dbReference>
<dbReference type="EMBL" id="QJSX01000027">
    <property type="protein sequence ID" value="PYE48697.1"/>
    <property type="molecule type" value="Genomic_DNA"/>
</dbReference>
<evidence type="ECO:0000313" key="3">
    <source>
        <dbReference type="Proteomes" id="UP000248326"/>
    </source>
</evidence>
<reference evidence="2 3" key="1">
    <citation type="submission" date="2018-06" db="EMBL/GenBank/DDBJ databases">
        <title>Genomic Encyclopedia of Type Strains, Phase IV (KMG-IV): sequencing the most valuable type-strain genomes for metagenomic binning, comparative biology and taxonomic classification.</title>
        <authorList>
            <person name="Goeker M."/>
        </authorList>
    </citation>
    <scope>NUCLEOTIDE SEQUENCE [LARGE SCALE GENOMIC DNA]</scope>
    <source>
        <strain evidence="2 3">DSM 18048</strain>
    </source>
</reference>
<organism evidence="2 3">
    <name type="scientific">Deinococcus yavapaiensis KR-236</name>
    <dbReference type="NCBI Taxonomy" id="694435"/>
    <lineage>
        <taxon>Bacteria</taxon>
        <taxon>Thermotogati</taxon>
        <taxon>Deinococcota</taxon>
        <taxon>Deinococci</taxon>
        <taxon>Deinococcales</taxon>
        <taxon>Deinococcaceae</taxon>
        <taxon>Deinococcus</taxon>
    </lineage>
</organism>
<comment type="caution">
    <text evidence="2">The sequence shown here is derived from an EMBL/GenBank/DDBJ whole genome shotgun (WGS) entry which is preliminary data.</text>
</comment>
<gene>
    <name evidence="2" type="ORF">DES52_12731</name>
</gene>
<dbReference type="OrthoDB" id="9790239at2"/>
<dbReference type="InterPro" id="IPR003583">
    <property type="entry name" value="Hlx-hairpin-Hlx_DNA-bd_motif"/>
</dbReference>
<dbReference type="PROSITE" id="PS51257">
    <property type="entry name" value="PROKAR_LIPOPROTEIN"/>
    <property type="match status" value="1"/>
</dbReference>
<name>A0A318S0H4_9DEIO</name>
<dbReference type="Pfam" id="PF12836">
    <property type="entry name" value="HHH_3"/>
    <property type="match status" value="1"/>
</dbReference>
<dbReference type="GO" id="GO:0003677">
    <property type="term" value="F:DNA binding"/>
    <property type="evidence" value="ECO:0007669"/>
    <property type="project" value="InterPro"/>
</dbReference>
<protein>
    <submittedName>
        <fullName evidence="2">Competence protein ComEA</fullName>
    </submittedName>
</protein>
<evidence type="ECO:0000259" key="1">
    <source>
        <dbReference type="SMART" id="SM00278"/>
    </source>
</evidence>
<feature type="domain" description="Helix-hairpin-helix DNA-binding motif class 1" evidence="1">
    <location>
        <begin position="102"/>
        <end position="121"/>
    </location>
</feature>
<dbReference type="RefSeq" id="WP_110888858.1">
    <property type="nucleotide sequence ID" value="NZ_QJSX01000027.1"/>
</dbReference>
<sequence length="125" mass="13105">MPTDERLVTAALLIAALGCGLWASWPHLFGMPRAPSVTRAGSPVIVPVTTAPSYPTTASVEPLLSGPLNLNTASQEQLEALPKIGPALAKRIVDARPYRSLSDLDAVKGVGPKLIDVLAPLVTFQ</sequence>
<proteinExistence type="predicted"/>
<dbReference type="Gene3D" id="1.10.150.320">
    <property type="entry name" value="Photosystem II 12 kDa extrinsic protein"/>
    <property type="match status" value="1"/>
</dbReference>
<dbReference type="GO" id="GO:0015628">
    <property type="term" value="P:protein secretion by the type II secretion system"/>
    <property type="evidence" value="ECO:0007669"/>
    <property type="project" value="TreeGrafter"/>
</dbReference>
<dbReference type="AlphaFoldDB" id="A0A318S0H4"/>
<dbReference type="GO" id="GO:0015627">
    <property type="term" value="C:type II protein secretion system complex"/>
    <property type="evidence" value="ECO:0007669"/>
    <property type="project" value="TreeGrafter"/>
</dbReference>
<accession>A0A318S0H4</accession>
<dbReference type="InterPro" id="IPR010994">
    <property type="entry name" value="RuvA_2-like"/>
</dbReference>
<feature type="domain" description="Helix-hairpin-helix DNA-binding motif class 1" evidence="1">
    <location>
        <begin position="76"/>
        <end position="95"/>
    </location>
</feature>
<dbReference type="PANTHER" id="PTHR21180:SF32">
    <property type="entry name" value="ENDONUCLEASE_EXONUCLEASE_PHOSPHATASE FAMILY DOMAIN-CONTAINING PROTEIN 1"/>
    <property type="match status" value="1"/>
</dbReference>
<keyword evidence="3" id="KW-1185">Reference proteome</keyword>
<evidence type="ECO:0000313" key="2">
    <source>
        <dbReference type="EMBL" id="PYE48697.1"/>
    </source>
</evidence>
<dbReference type="Proteomes" id="UP000248326">
    <property type="component" value="Unassembled WGS sequence"/>
</dbReference>